<reference evidence="2 3" key="1">
    <citation type="submission" date="2020-08" db="EMBL/GenBank/DDBJ databases">
        <title>Genomic Encyclopedia of Type Strains, Phase IV (KMG-IV): sequencing the most valuable type-strain genomes for metagenomic binning, comparative biology and taxonomic classification.</title>
        <authorList>
            <person name="Goeker M."/>
        </authorList>
    </citation>
    <scope>NUCLEOTIDE SEQUENCE [LARGE SCALE GENOMIC DNA]</scope>
    <source>
        <strain evidence="2 3">DSM 12252</strain>
    </source>
</reference>
<comment type="caution">
    <text evidence="2">The sequence shown here is derived from an EMBL/GenBank/DDBJ whole genome shotgun (WGS) entry which is preliminary data.</text>
</comment>
<sequence length="205" mass="21973">MTVFFMLLRKFLTLLLLLTGPLSTVARAEESAAFTPPRAYPVERYEAGWNKNPFTLKTVAPHAPNGEFAADLAIGAFYGSASNPTVVLVNTKTRERILLRRDQPASTGMTLKSLKLDAPRSECQVEVALGAESAVIKYDANYIAQMAAAETARGGAVNSAAGVRPPVMPPMPAKAPRRPAGVQPVRVSNQGAMTPIMPMPEAPQR</sequence>
<dbReference type="Proteomes" id="UP000590740">
    <property type="component" value="Unassembled WGS sequence"/>
</dbReference>
<proteinExistence type="predicted"/>
<feature type="signal peptide" evidence="1">
    <location>
        <begin position="1"/>
        <end position="28"/>
    </location>
</feature>
<evidence type="ECO:0000313" key="3">
    <source>
        <dbReference type="Proteomes" id="UP000590740"/>
    </source>
</evidence>
<protein>
    <submittedName>
        <fullName evidence="2">Uncharacterized protein</fullName>
    </submittedName>
</protein>
<dbReference type="RefSeq" id="WP_184337490.1">
    <property type="nucleotide sequence ID" value="NZ_JACHIG010000001.1"/>
</dbReference>
<name>A0A7W7Y7G7_9BACT</name>
<keyword evidence="3" id="KW-1185">Reference proteome</keyword>
<dbReference type="EMBL" id="JACHIG010000001">
    <property type="protein sequence ID" value="MBB5030645.1"/>
    <property type="molecule type" value="Genomic_DNA"/>
</dbReference>
<dbReference type="AlphaFoldDB" id="A0A7W7Y7G7"/>
<feature type="chain" id="PRO_5030995516" evidence="1">
    <location>
        <begin position="29"/>
        <end position="205"/>
    </location>
</feature>
<accession>A0A7W7Y7G7</accession>
<evidence type="ECO:0000256" key="1">
    <source>
        <dbReference type="SAM" id="SignalP"/>
    </source>
</evidence>
<organism evidence="2 3">
    <name type="scientific">Prosthecobacter vanneervenii</name>
    <dbReference type="NCBI Taxonomy" id="48466"/>
    <lineage>
        <taxon>Bacteria</taxon>
        <taxon>Pseudomonadati</taxon>
        <taxon>Verrucomicrobiota</taxon>
        <taxon>Verrucomicrobiia</taxon>
        <taxon>Verrucomicrobiales</taxon>
        <taxon>Verrucomicrobiaceae</taxon>
        <taxon>Prosthecobacter</taxon>
    </lineage>
</organism>
<keyword evidence="1" id="KW-0732">Signal</keyword>
<gene>
    <name evidence="2" type="ORF">HNQ65_000199</name>
</gene>
<evidence type="ECO:0000313" key="2">
    <source>
        <dbReference type="EMBL" id="MBB5030645.1"/>
    </source>
</evidence>